<dbReference type="EMBL" id="CP112998">
    <property type="protein sequence ID" value="WAC09224.1"/>
    <property type="molecule type" value="Genomic_DNA"/>
</dbReference>
<dbReference type="AlphaFoldDB" id="A0A9E8SIJ8"/>
<feature type="domain" description="HTH cro/C1-type" evidence="1">
    <location>
        <begin position="7"/>
        <end position="61"/>
    </location>
</feature>
<evidence type="ECO:0000313" key="3">
    <source>
        <dbReference type="Proteomes" id="UP001164653"/>
    </source>
</evidence>
<dbReference type="GO" id="GO:0003677">
    <property type="term" value="F:DNA binding"/>
    <property type="evidence" value="ECO:0007669"/>
    <property type="project" value="InterPro"/>
</dbReference>
<accession>A0A9E8SIJ8</accession>
<organism evidence="2 3">
    <name type="scientific">Dyadobacter pollutisoli</name>
    <dbReference type="NCBI Taxonomy" id="2910158"/>
    <lineage>
        <taxon>Bacteria</taxon>
        <taxon>Pseudomonadati</taxon>
        <taxon>Bacteroidota</taxon>
        <taxon>Cytophagia</taxon>
        <taxon>Cytophagales</taxon>
        <taxon>Spirosomataceae</taxon>
        <taxon>Dyadobacter</taxon>
    </lineage>
</organism>
<dbReference type="KEGG" id="dpf:ON006_15840"/>
<reference evidence="2" key="1">
    <citation type="submission" date="2022-11" db="EMBL/GenBank/DDBJ databases">
        <title>Dyadobacter pollutisoli sp. nov., isolated from plastic dumped soil.</title>
        <authorList>
            <person name="Kim J.M."/>
            <person name="Kim K.R."/>
            <person name="Lee J.K."/>
            <person name="Hao L."/>
            <person name="Jeon C.O."/>
        </authorList>
    </citation>
    <scope>NUCLEOTIDE SEQUENCE</scope>
    <source>
        <strain evidence="2">U1</strain>
    </source>
</reference>
<dbReference type="SMART" id="SM00530">
    <property type="entry name" value="HTH_XRE"/>
    <property type="match status" value="1"/>
</dbReference>
<dbReference type="Proteomes" id="UP001164653">
    <property type="component" value="Chromosome"/>
</dbReference>
<dbReference type="CDD" id="cd00093">
    <property type="entry name" value="HTH_XRE"/>
    <property type="match status" value="1"/>
</dbReference>
<dbReference type="RefSeq" id="WP_244822949.1">
    <property type="nucleotide sequence ID" value="NZ_CP112998.1"/>
</dbReference>
<name>A0A9E8SIJ8_9BACT</name>
<dbReference type="PROSITE" id="PS50943">
    <property type="entry name" value="HTH_CROC1"/>
    <property type="match status" value="1"/>
</dbReference>
<evidence type="ECO:0000313" key="2">
    <source>
        <dbReference type="EMBL" id="WAC09224.1"/>
    </source>
</evidence>
<dbReference type="Gene3D" id="1.10.260.40">
    <property type="entry name" value="lambda repressor-like DNA-binding domains"/>
    <property type="match status" value="1"/>
</dbReference>
<dbReference type="SUPFAM" id="SSF47413">
    <property type="entry name" value="lambda repressor-like DNA-binding domains"/>
    <property type="match status" value="1"/>
</dbReference>
<protein>
    <submittedName>
        <fullName evidence="2">Helix-turn-helix transcriptional regulator</fullName>
    </submittedName>
</protein>
<evidence type="ECO:0000259" key="1">
    <source>
        <dbReference type="PROSITE" id="PS50943"/>
    </source>
</evidence>
<dbReference type="InterPro" id="IPR001387">
    <property type="entry name" value="Cro/C1-type_HTH"/>
</dbReference>
<gene>
    <name evidence="2" type="ORF">ON006_15840</name>
</gene>
<sequence length="111" mass="12754">MIENTRILAILKAHHLSQTSLGKMFQLSHSKMSKVMAGEQTLPAEAVGKLIKEFGIHPHWLFGYEGNSDEVMYMKDLVPKSEVEKRDKVIQELKNELGEVYKQLAEERRSK</sequence>
<keyword evidence="3" id="KW-1185">Reference proteome</keyword>
<dbReference type="InterPro" id="IPR010982">
    <property type="entry name" value="Lambda_DNA-bd_dom_sf"/>
</dbReference>
<proteinExistence type="predicted"/>